<evidence type="ECO:0000256" key="1">
    <source>
        <dbReference type="ARBA" id="ARBA00004163"/>
    </source>
</evidence>
<evidence type="ECO:0000256" key="8">
    <source>
        <dbReference type="ARBA" id="ARBA00024188"/>
    </source>
</evidence>
<evidence type="ECO:0000256" key="9">
    <source>
        <dbReference type="SAM" id="Phobius"/>
    </source>
</evidence>
<proteinExistence type="inferred from homology"/>
<feature type="domain" description="Longin" evidence="10">
    <location>
        <begin position="6"/>
        <end position="117"/>
    </location>
</feature>
<dbReference type="Pfam" id="PF13774">
    <property type="entry name" value="Longin"/>
    <property type="match status" value="1"/>
</dbReference>
<dbReference type="InterPro" id="IPR044565">
    <property type="entry name" value="Sec22"/>
</dbReference>
<evidence type="ECO:0000256" key="2">
    <source>
        <dbReference type="ARBA" id="ARBA00004223"/>
    </source>
</evidence>
<dbReference type="SUPFAM" id="SSF64356">
    <property type="entry name" value="SNARE-like"/>
    <property type="match status" value="1"/>
</dbReference>
<evidence type="ECO:0000256" key="4">
    <source>
        <dbReference type="ARBA" id="ARBA00022927"/>
    </source>
</evidence>
<feature type="transmembrane region" description="Helical" evidence="9">
    <location>
        <begin position="276"/>
        <end position="294"/>
    </location>
</feature>
<sequence>MIVYACIARMEDSLPLSASTDSDDRPELIDSQRCGKLLLRKINLYPDRMTLETDCHLVHTISTMSLCFLAITNKEYPPVLAFCFLDEIQKEFIVTYPPDKIQRISRPYTLIDFDATIHRVKQRYNNTRSLATRVNLSDMSTELKLRPPFQLTADDIRPYRNGSPGTYTQNVSQIKTPFSYQHFKALSLFHRVTLALLIACGFLNWVRGVMALTDRDTNPSYHRAFTHGLTFMFAGSCFLHQMYLLISPTRWRIAFAVNSFVWVCVCSVMVSELRTVFQLLLHVTVAAIGSFAVIQRALVPKSPHYNV</sequence>
<dbReference type="PROSITE" id="PS50859">
    <property type="entry name" value="LONGIN"/>
    <property type="match status" value="1"/>
</dbReference>
<dbReference type="Proteomes" id="UP000695022">
    <property type="component" value="Unplaced"/>
</dbReference>
<evidence type="ECO:0000313" key="13">
    <source>
        <dbReference type="RefSeq" id="XP_014673661.1"/>
    </source>
</evidence>
<evidence type="ECO:0000256" key="7">
    <source>
        <dbReference type="ARBA" id="ARBA00024173"/>
    </source>
</evidence>
<keyword evidence="6 9" id="KW-0472">Membrane</keyword>
<feature type="transmembrane region" description="Helical" evidence="9">
    <location>
        <begin position="188"/>
        <end position="206"/>
    </location>
</feature>
<dbReference type="RefSeq" id="XP_014673660.1">
    <property type="nucleotide sequence ID" value="XM_014818174.1"/>
</dbReference>
<evidence type="ECO:0000256" key="5">
    <source>
        <dbReference type="ARBA" id="ARBA00023054"/>
    </source>
</evidence>
<dbReference type="PANTHER" id="PTHR45837">
    <property type="entry name" value="VESICLE-TRAFFICKING PROTEIN SEC22B"/>
    <property type="match status" value="1"/>
</dbReference>
<keyword evidence="5" id="KW-0175">Coiled coil</keyword>
<comment type="function">
    <text evidence="7">SNARE involved in targeting and fusion of ER-derived transport vesicles with the Golgi complex as well as Golgi-derived retrograde transport vesicles with the ER.</text>
</comment>
<keyword evidence="11" id="KW-1185">Reference proteome</keyword>
<protein>
    <submittedName>
        <fullName evidence="12 13">Vesicle-trafficking protein SEC22a-like</fullName>
    </submittedName>
</protein>
<accession>A0ABM1EN91</accession>
<evidence type="ECO:0000313" key="14">
    <source>
        <dbReference type="RefSeq" id="XP_014673662.1"/>
    </source>
</evidence>
<evidence type="ECO:0000256" key="3">
    <source>
        <dbReference type="ARBA" id="ARBA00008025"/>
    </source>
</evidence>
<keyword evidence="9" id="KW-1133">Transmembrane helix</keyword>
<name>A0ABM1EN91_PRICU</name>
<dbReference type="Pfam" id="PF25970">
    <property type="entry name" value="SEC22a_C"/>
    <property type="match status" value="1"/>
</dbReference>
<dbReference type="GeneID" id="106813932"/>
<dbReference type="CDD" id="cd14824">
    <property type="entry name" value="Longin"/>
    <property type="match status" value="1"/>
</dbReference>
<organism evidence="11 14">
    <name type="scientific">Priapulus caudatus</name>
    <name type="common">Priapulid worm</name>
    <dbReference type="NCBI Taxonomy" id="37621"/>
    <lineage>
        <taxon>Eukaryota</taxon>
        <taxon>Metazoa</taxon>
        <taxon>Ecdysozoa</taxon>
        <taxon>Scalidophora</taxon>
        <taxon>Priapulida</taxon>
        <taxon>Priapulimorpha</taxon>
        <taxon>Priapulimorphida</taxon>
        <taxon>Priapulidae</taxon>
        <taxon>Priapulus</taxon>
    </lineage>
</organism>
<reference evidence="12 13" key="1">
    <citation type="submission" date="2025-05" db="UniProtKB">
        <authorList>
            <consortium name="RefSeq"/>
        </authorList>
    </citation>
    <scope>IDENTIFICATION</scope>
</reference>
<feature type="transmembrane region" description="Helical" evidence="9">
    <location>
        <begin position="253"/>
        <end position="270"/>
    </location>
</feature>
<dbReference type="RefSeq" id="XP_014673662.1">
    <property type="nucleotide sequence ID" value="XM_014818176.1"/>
</dbReference>
<dbReference type="Gene3D" id="3.30.450.50">
    <property type="entry name" value="Longin domain"/>
    <property type="match status" value="1"/>
</dbReference>
<keyword evidence="4" id="KW-0813">Transport</keyword>
<keyword evidence="4" id="KW-0653">Protein transport</keyword>
<evidence type="ECO:0000313" key="11">
    <source>
        <dbReference type="Proteomes" id="UP000695022"/>
    </source>
</evidence>
<dbReference type="InterPro" id="IPR011012">
    <property type="entry name" value="Longin-like_dom_sf"/>
</dbReference>
<keyword evidence="9" id="KW-0812">Transmembrane</keyword>
<evidence type="ECO:0000259" key="10">
    <source>
        <dbReference type="PROSITE" id="PS50859"/>
    </source>
</evidence>
<dbReference type="InterPro" id="IPR010908">
    <property type="entry name" value="Longin_dom"/>
</dbReference>
<comment type="subcellular location">
    <subcellularLocation>
        <location evidence="1">Endoplasmic reticulum membrane</location>
        <topology evidence="1">Single-pass type IV membrane protein</topology>
    </subcellularLocation>
    <subcellularLocation>
        <location evidence="8">Golgi apparatus</location>
        <location evidence="8">cis-Golgi network membrane</location>
    </subcellularLocation>
    <subcellularLocation>
        <location evidence="2">Melanosome</location>
    </subcellularLocation>
</comment>
<gene>
    <name evidence="12 13 14" type="primary">LOC106813932</name>
</gene>
<dbReference type="SMART" id="SM01270">
    <property type="entry name" value="Longin"/>
    <property type="match status" value="1"/>
</dbReference>
<feature type="transmembrane region" description="Helical" evidence="9">
    <location>
        <begin position="226"/>
        <end position="246"/>
    </location>
</feature>
<evidence type="ECO:0000256" key="6">
    <source>
        <dbReference type="ARBA" id="ARBA00023136"/>
    </source>
</evidence>
<dbReference type="RefSeq" id="XP_014673661.1">
    <property type="nucleotide sequence ID" value="XM_014818175.1"/>
</dbReference>
<dbReference type="InterPro" id="IPR059071">
    <property type="entry name" value="SEC22a-c_C"/>
</dbReference>
<comment type="similarity">
    <text evidence="3">Belongs to the synaptobrevin family.</text>
</comment>
<evidence type="ECO:0000313" key="12">
    <source>
        <dbReference type="RefSeq" id="XP_014673660.1"/>
    </source>
</evidence>